<gene>
    <name evidence="1" type="ORF">C5O00_13600</name>
</gene>
<evidence type="ECO:0000313" key="2">
    <source>
        <dbReference type="Proteomes" id="UP000238442"/>
    </source>
</evidence>
<dbReference type="InterPro" id="IPR012292">
    <property type="entry name" value="Globin/Proto"/>
</dbReference>
<keyword evidence="2" id="KW-1185">Reference proteome</keyword>
<dbReference type="Gene3D" id="1.10.490.10">
    <property type="entry name" value="Globins"/>
    <property type="match status" value="1"/>
</dbReference>
<sequence>MKGINTRDDIELLVRTFYKQVRQDELLGPVFEPMIKDWEAHFEHLTNFWESNLFFRKTYSGDPLQKHIDVDSYHNGTINEMHFGVWINLWYKTVDELFEGEVAQIAKNRARNMGTFIHLKIFEARQKRKAK</sequence>
<dbReference type="CDD" id="cd08916">
    <property type="entry name" value="TrHb3_P"/>
    <property type="match status" value="1"/>
</dbReference>
<dbReference type="Proteomes" id="UP000238442">
    <property type="component" value="Chromosome"/>
</dbReference>
<reference evidence="1 2" key="1">
    <citation type="submission" date="2018-02" db="EMBL/GenBank/DDBJ databases">
        <title>Genomic analysis of the strain RR4-38 isolated from a seawater recirculating aquaculture system.</title>
        <authorList>
            <person name="Kim Y.-S."/>
            <person name="Jang Y.H."/>
            <person name="Kim K.-H."/>
        </authorList>
    </citation>
    <scope>NUCLEOTIDE SEQUENCE [LARGE SCALE GENOMIC DNA]</scope>
    <source>
        <strain evidence="1 2">RR4-38</strain>
    </source>
</reference>
<dbReference type="EMBL" id="CP027062">
    <property type="protein sequence ID" value="AVI52134.1"/>
    <property type="molecule type" value="Genomic_DNA"/>
</dbReference>
<dbReference type="RefSeq" id="WP_105217374.1">
    <property type="nucleotide sequence ID" value="NZ_CP027062.1"/>
</dbReference>
<proteinExistence type="predicted"/>
<dbReference type="InterPro" id="IPR009050">
    <property type="entry name" value="Globin-like_sf"/>
</dbReference>
<dbReference type="GO" id="GO:0020037">
    <property type="term" value="F:heme binding"/>
    <property type="evidence" value="ECO:0007669"/>
    <property type="project" value="InterPro"/>
</dbReference>
<dbReference type="AlphaFoldDB" id="A0A2S0HZY2"/>
<dbReference type="OrthoDB" id="25954at2"/>
<dbReference type="GO" id="GO:0019825">
    <property type="term" value="F:oxygen binding"/>
    <property type="evidence" value="ECO:0007669"/>
    <property type="project" value="InterPro"/>
</dbReference>
<name>A0A2S0HZY2_9FLAO</name>
<protein>
    <submittedName>
        <fullName evidence="1">Globin</fullName>
    </submittedName>
</protein>
<dbReference type="SUPFAM" id="SSF46458">
    <property type="entry name" value="Globin-like"/>
    <property type="match status" value="1"/>
</dbReference>
<dbReference type="KEGG" id="aue:C5O00_13600"/>
<organism evidence="1 2">
    <name type="scientific">Pukyongia salina</name>
    <dbReference type="NCBI Taxonomy" id="2094025"/>
    <lineage>
        <taxon>Bacteria</taxon>
        <taxon>Pseudomonadati</taxon>
        <taxon>Bacteroidota</taxon>
        <taxon>Flavobacteriia</taxon>
        <taxon>Flavobacteriales</taxon>
        <taxon>Flavobacteriaceae</taxon>
        <taxon>Pukyongia</taxon>
    </lineage>
</organism>
<accession>A0A2S0HZY2</accession>
<evidence type="ECO:0000313" key="1">
    <source>
        <dbReference type="EMBL" id="AVI52134.1"/>
    </source>
</evidence>